<feature type="region of interest" description="Disordered" evidence="1">
    <location>
        <begin position="13"/>
        <end position="62"/>
    </location>
</feature>
<dbReference type="AlphaFoldDB" id="A0A4Y9XXN4"/>
<reference evidence="2 3" key="1">
    <citation type="submission" date="2019-02" db="EMBL/GenBank/DDBJ databases">
        <title>Genome sequencing of the rare red list fungi Dentipellis fragilis.</title>
        <authorList>
            <person name="Buettner E."/>
            <person name="Kellner H."/>
        </authorList>
    </citation>
    <scope>NUCLEOTIDE SEQUENCE [LARGE SCALE GENOMIC DNA]</scope>
    <source>
        <strain evidence="2 3">DSM 105465</strain>
    </source>
</reference>
<protein>
    <submittedName>
        <fullName evidence="2">Uncharacterized protein</fullName>
    </submittedName>
</protein>
<name>A0A4Y9XXN4_9AGAM</name>
<proteinExistence type="predicted"/>
<organism evidence="2 3">
    <name type="scientific">Dentipellis fragilis</name>
    <dbReference type="NCBI Taxonomy" id="205917"/>
    <lineage>
        <taxon>Eukaryota</taxon>
        <taxon>Fungi</taxon>
        <taxon>Dikarya</taxon>
        <taxon>Basidiomycota</taxon>
        <taxon>Agaricomycotina</taxon>
        <taxon>Agaricomycetes</taxon>
        <taxon>Russulales</taxon>
        <taxon>Hericiaceae</taxon>
        <taxon>Dentipellis</taxon>
    </lineage>
</organism>
<evidence type="ECO:0000256" key="1">
    <source>
        <dbReference type="SAM" id="MobiDB-lite"/>
    </source>
</evidence>
<sequence length="147" mass="16054">MISQSGRTALGYTEIKDGSCSPDDEGKKEKHGGWQAGGDIQSRRNRSAGLCAPQFPGTSPKIETPIPHLSALTLSLCLRTSFDTIVQESTRRASRTIPVSQQHRVLLISSSIIFASKLYPHDGLRKVLRLSTAWTLAFVERESSGSE</sequence>
<evidence type="ECO:0000313" key="2">
    <source>
        <dbReference type="EMBL" id="TFY54880.1"/>
    </source>
</evidence>
<dbReference type="Proteomes" id="UP000298327">
    <property type="component" value="Unassembled WGS sequence"/>
</dbReference>
<comment type="caution">
    <text evidence="2">The sequence shown here is derived from an EMBL/GenBank/DDBJ whole genome shotgun (WGS) entry which is preliminary data.</text>
</comment>
<gene>
    <name evidence="2" type="ORF">EVG20_g9530</name>
</gene>
<keyword evidence="3" id="KW-1185">Reference proteome</keyword>
<accession>A0A4Y9XXN4</accession>
<evidence type="ECO:0000313" key="3">
    <source>
        <dbReference type="Proteomes" id="UP000298327"/>
    </source>
</evidence>
<dbReference type="EMBL" id="SEOQ01000977">
    <property type="protein sequence ID" value="TFY54880.1"/>
    <property type="molecule type" value="Genomic_DNA"/>
</dbReference>